<reference evidence="2 3" key="1">
    <citation type="journal article" date="2024" name="J. Plant Pathol.">
        <title>Sequence and assembly of the genome of Seiridium unicorne, isolate CBS 538.82, causal agent of cypress canker disease.</title>
        <authorList>
            <person name="Scali E."/>
            <person name="Rocca G.D."/>
            <person name="Danti R."/>
            <person name="Garbelotto M."/>
            <person name="Barberini S."/>
            <person name="Baroncelli R."/>
            <person name="Emiliani G."/>
        </authorList>
    </citation>
    <scope>NUCLEOTIDE SEQUENCE [LARGE SCALE GENOMIC DNA]</scope>
    <source>
        <strain evidence="2 3">BM-138-508</strain>
    </source>
</reference>
<protein>
    <submittedName>
        <fullName evidence="2">AttH domain-containing protein</fullName>
    </submittedName>
</protein>
<evidence type="ECO:0000313" key="3">
    <source>
        <dbReference type="Proteomes" id="UP001408356"/>
    </source>
</evidence>
<name>A0ABR2ULG2_9PEZI</name>
<keyword evidence="3" id="KW-1185">Reference proteome</keyword>
<dbReference type="Pfam" id="PF25581">
    <property type="entry name" value="AsqO_C"/>
    <property type="match status" value="1"/>
</dbReference>
<organism evidence="2 3">
    <name type="scientific">Seiridium unicorne</name>
    <dbReference type="NCBI Taxonomy" id="138068"/>
    <lineage>
        <taxon>Eukaryota</taxon>
        <taxon>Fungi</taxon>
        <taxon>Dikarya</taxon>
        <taxon>Ascomycota</taxon>
        <taxon>Pezizomycotina</taxon>
        <taxon>Sordariomycetes</taxon>
        <taxon>Xylariomycetidae</taxon>
        <taxon>Amphisphaeriales</taxon>
        <taxon>Sporocadaceae</taxon>
        <taxon>Seiridium</taxon>
    </lineage>
</organism>
<dbReference type="Proteomes" id="UP001408356">
    <property type="component" value="Unassembled WGS sequence"/>
</dbReference>
<sequence>MNASVMVGGAFDLIYLDVLSESTDPGVNIVSFNTGDFYYQLGNDQPLATFATEGAAIKNDDGGVAAGLKGAGASLVSSNLHKPNVTYTITYDGSAAYPCTFPCDTMDVSGAAQNLLPYLFCANAVPDAGTVVDLTIDGAPLLNTDRIGYHDKDWGQKSVITSPKYWDRGHTHVVGPYAIVWYNLVDYNNTEHTYAYVSKDGEDAFIGCGGATVKVRQWGPANMAYNYPPTNKLGLMANNGLLVDYEFPSGEKLYFNVTTTAIIKTETGNVYSRGVGDVVGGAIGGPAIQVGVA</sequence>
<gene>
    <name evidence="2" type="ORF">SUNI508_10496</name>
</gene>
<evidence type="ECO:0000313" key="2">
    <source>
        <dbReference type="EMBL" id="KAK9415472.1"/>
    </source>
</evidence>
<comment type="caution">
    <text evidence="2">The sequence shown here is derived from an EMBL/GenBank/DDBJ whole genome shotgun (WGS) entry which is preliminary data.</text>
</comment>
<feature type="domain" description="AsqO/PenF-like C-terminal" evidence="1">
    <location>
        <begin position="161"/>
        <end position="288"/>
    </location>
</feature>
<accession>A0ABR2ULG2</accession>
<dbReference type="EMBL" id="JARVKF010000416">
    <property type="protein sequence ID" value="KAK9415472.1"/>
    <property type="molecule type" value="Genomic_DNA"/>
</dbReference>
<proteinExistence type="predicted"/>
<evidence type="ECO:0000259" key="1">
    <source>
        <dbReference type="Pfam" id="PF25581"/>
    </source>
</evidence>
<dbReference type="InterPro" id="IPR057722">
    <property type="entry name" value="AsqO/PenF-like_C"/>
</dbReference>
<dbReference type="SUPFAM" id="SSF159245">
    <property type="entry name" value="AttH-like"/>
    <property type="match status" value="1"/>
</dbReference>